<organism evidence="1 2">
    <name type="scientific">Nocardioides iriomotensis</name>
    <dbReference type="NCBI Taxonomy" id="715784"/>
    <lineage>
        <taxon>Bacteria</taxon>
        <taxon>Bacillati</taxon>
        <taxon>Actinomycetota</taxon>
        <taxon>Actinomycetes</taxon>
        <taxon>Propionibacteriales</taxon>
        <taxon>Nocardioidaceae</taxon>
        <taxon>Nocardioides</taxon>
    </lineage>
</organism>
<dbReference type="InterPro" id="IPR023198">
    <property type="entry name" value="PGP-like_dom2"/>
</dbReference>
<accession>A0A4Q5IZE6</accession>
<keyword evidence="2" id="KW-1185">Reference proteome</keyword>
<gene>
    <name evidence="1" type="ORF">ETU37_13585</name>
</gene>
<dbReference type="InterPro" id="IPR006439">
    <property type="entry name" value="HAD-SF_hydro_IA"/>
</dbReference>
<evidence type="ECO:0000313" key="2">
    <source>
        <dbReference type="Proteomes" id="UP000291189"/>
    </source>
</evidence>
<protein>
    <submittedName>
        <fullName evidence="1">HAD family phosphatase</fullName>
    </submittedName>
</protein>
<reference evidence="1 2" key="1">
    <citation type="submission" date="2019-01" db="EMBL/GenBank/DDBJ databases">
        <title>Nocardioides guangzhouensis sp. nov., an actinobacterium isolated from soil.</title>
        <authorList>
            <person name="Fu Y."/>
            <person name="Cai Y."/>
            <person name="Lin Z."/>
            <person name="Chen P."/>
        </authorList>
    </citation>
    <scope>NUCLEOTIDE SEQUENCE [LARGE SCALE GENOMIC DNA]</scope>
    <source>
        <strain evidence="1 2">NBRC 105384</strain>
    </source>
</reference>
<proteinExistence type="predicted"/>
<evidence type="ECO:0000313" key="1">
    <source>
        <dbReference type="EMBL" id="RYU11590.1"/>
    </source>
</evidence>
<dbReference type="RefSeq" id="WP_129987865.1">
    <property type="nucleotide sequence ID" value="NZ_SDPU01000023.1"/>
</dbReference>
<dbReference type="NCBIfam" id="TIGR01509">
    <property type="entry name" value="HAD-SF-IA-v3"/>
    <property type="match status" value="1"/>
</dbReference>
<dbReference type="Proteomes" id="UP000291189">
    <property type="component" value="Unassembled WGS sequence"/>
</dbReference>
<dbReference type="PANTHER" id="PTHR47829:SF1">
    <property type="entry name" value="HAD FAMILY PHOSPHATASE"/>
    <property type="match status" value="1"/>
</dbReference>
<dbReference type="OrthoDB" id="9797415at2"/>
<dbReference type="CDD" id="cd02603">
    <property type="entry name" value="HAD_sEH-N_like"/>
    <property type="match status" value="1"/>
</dbReference>
<dbReference type="Pfam" id="PF00702">
    <property type="entry name" value="Hydrolase"/>
    <property type="match status" value="1"/>
</dbReference>
<dbReference type="InterPro" id="IPR036412">
    <property type="entry name" value="HAD-like_sf"/>
</dbReference>
<dbReference type="PRINTS" id="PR00413">
    <property type="entry name" value="HADHALOGNASE"/>
</dbReference>
<comment type="caution">
    <text evidence="1">The sequence shown here is derived from an EMBL/GenBank/DDBJ whole genome shotgun (WGS) entry which is preliminary data.</text>
</comment>
<name>A0A4Q5IZE6_9ACTN</name>
<dbReference type="PANTHER" id="PTHR47829">
    <property type="entry name" value="HYDROLASE, PUTATIVE (AFU_ORTHOLOGUE AFUA_1G12880)-RELATED"/>
    <property type="match status" value="1"/>
</dbReference>
<dbReference type="InterPro" id="IPR023214">
    <property type="entry name" value="HAD_sf"/>
</dbReference>
<dbReference type="EMBL" id="SDPU01000023">
    <property type="protein sequence ID" value="RYU11590.1"/>
    <property type="molecule type" value="Genomic_DNA"/>
</dbReference>
<dbReference type="InterPro" id="IPR052898">
    <property type="entry name" value="ACAD10-like"/>
</dbReference>
<sequence>MVVRAVVMDLGDVLERVGDDAWPTRWAERWAGEAGLDLDGLDTALARHEPVGDLVTGAASEADFRTAYAAALGLSDEQAAAMMAEMWDGYCGELDVPLHEFWLSLRERGVRLGILSNSMDGARREEGRRYGFPDQVDVLVYSHEVGLAKPDPAIYALTTERLGVRPDEVAFLDDSATNVAAAQTHGWHAMVHDNTHQSIAWLRELLDGEA</sequence>
<dbReference type="AlphaFoldDB" id="A0A4Q5IZE6"/>
<dbReference type="Gene3D" id="1.10.150.240">
    <property type="entry name" value="Putative phosphatase, domain 2"/>
    <property type="match status" value="1"/>
</dbReference>
<dbReference type="SUPFAM" id="SSF56784">
    <property type="entry name" value="HAD-like"/>
    <property type="match status" value="1"/>
</dbReference>
<dbReference type="Gene3D" id="3.40.50.1000">
    <property type="entry name" value="HAD superfamily/HAD-like"/>
    <property type="match status" value="1"/>
</dbReference>